<feature type="non-terminal residue" evidence="8">
    <location>
        <position position="511"/>
    </location>
</feature>
<dbReference type="AlphaFoldDB" id="A0A6A6UVV3"/>
<feature type="short sequence motif" description="GXGXXG" evidence="5">
    <location>
        <begin position="140"/>
        <end position="145"/>
    </location>
</feature>
<evidence type="ECO:0000256" key="6">
    <source>
        <dbReference type="SAM" id="MobiDB-lite"/>
    </source>
</evidence>
<feature type="active site" description="Nucleophile" evidence="5">
    <location>
        <position position="169"/>
    </location>
</feature>
<feature type="domain" description="PNPLA" evidence="7">
    <location>
        <begin position="136"/>
        <end position="334"/>
    </location>
</feature>
<dbReference type="OrthoDB" id="10049244at2759"/>
<organism evidence="8 9">
    <name type="scientific">Sporormia fimetaria CBS 119925</name>
    <dbReference type="NCBI Taxonomy" id="1340428"/>
    <lineage>
        <taxon>Eukaryota</taxon>
        <taxon>Fungi</taxon>
        <taxon>Dikarya</taxon>
        <taxon>Ascomycota</taxon>
        <taxon>Pezizomycotina</taxon>
        <taxon>Dothideomycetes</taxon>
        <taxon>Pleosporomycetidae</taxon>
        <taxon>Pleosporales</taxon>
        <taxon>Sporormiaceae</taxon>
        <taxon>Sporormia</taxon>
    </lineage>
</organism>
<comment type="function">
    <text evidence="1">Probable lipid hydrolase.</text>
</comment>
<evidence type="ECO:0000256" key="5">
    <source>
        <dbReference type="PROSITE-ProRule" id="PRU01161"/>
    </source>
</evidence>
<dbReference type="GO" id="GO:0016042">
    <property type="term" value="P:lipid catabolic process"/>
    <property type="evidence" value="ECO:0007669"/>
    <property type="project" value="UniProtKB-UniRule"/>
</dbReference>
<comment type="caution">
    <text evidence="5">Lacks conserved residue(s) required for the propagation of feature annotation.</text>
</comment>
<keyword evidence="4 5" id="KW-0443">Lipid metabolism</keyword>
<keyword evidence="2 5" id="KW-0378">Hydrolase</keyword>
<dbReference type="InterPro" id="IPR016035">
    <property type="entry name" value="Acyl_Trfase/lysoPLipase"/>
</dbReference>
<evidence type="ECO:0000256" key="2">
    <source>
        <dbReference type="ARBA" id="ARBA00022801"/>
    </source>
</evidence>
<gene>
    <name evidence="8" type="ORF">M011DRAFT_372861</name>
</gene>
<dbReference type="PROSITE" id="PS51635">
    <property type="entry name" value="PNPLA"/>
    <property type="match status" value="1"/>
</dbReference>
<feature type="compositionally biased region" description="Basic and acidic residues" evidence="6">
    <location>
        <begin position="502"/>
        <end position="511"/>
    </location>
</feature>
<keyword evidence="9" id="KW-1185">Reference proteome</keyword>
<evidence type="ECO:0000313" key="9">
    <source>
        <dbReference type="Proteomes" id="UP000799440"/>
    </source>
</evidence>
<feature type="non-terminal residue" evidence="8">
    <location>
        <position position="1"/>
    </location>
</feature>
<evidence type="ECO:0000256" key="4">
    <source>
        <dbReference type="ARBA" id="ARBA00023098"/>
    </source>
</evidence>
<keyword evidence="3 5" id="KW-0442">Lipid degradation</keyword>
<feature type="region of interest" description="Disordered" evidence="6">
    <location>
        <begin position="488"/>
        <end position="511"/>
    </location>
</feature>
<evidence type="ECO:0000259" key="7">
    <source>
        <dbReference type="PROSITE" id="PS51635"/>
    </source>
</evidence>
<reference evidence="8" key="1">
    <citation type="journal article" date="2020" name="Stud. Mycol.">
        <title>101 Dothideomycetes genomes: a test case for predicting lifestyles and emergence of pathogens.</title>
        <authorList>
            <person name="Haridas S."/>
            <person name="Albert R."/>
            <person name="Binder M."/>
            <person name="Bloem J."/>
            <person name="Labutti K."/>
            <person name="Salamov A."/>
            <person name="Andreopoulos B."/>
            <person name="Baker S."/>
            <person name="Barry K."/>
            <person name="Bills G."/>
            <person name="Bluhm B."/>
            <person name="Cannon C."/>
            <person name="Castanera R."/>
            <person name="Culley D."/>
            <person name="Daum C."/>
            <person name="Ezra D."/>
            <person name="Gonzalez J."/>
            <person name="Henrissat B."/>
            <person name="Kuo A."/>
            <person name="Liang C."/>
            <person name="Lipzen A."/>
            <person name="Lutzoni F."/>
            <person name="Magnuson J."/>
            <person name="Mondo S."/>
            <person name="Nolan M."/>
            <person name="Ohm R."/>
            <person name="Pangilinan J."/>
            <person name="Park H.-J."/>
            <person name="Ramirez L."/>
            <person name="Alfaro M."/>
            <person name="Sun H."/>
            <person name="Tritt A."/>
            <person name="Yoshinaga Y."/>
            <person name="Zwiers L.-H."/>
            <person name="Turgeon B."/>
            <person name="Goodwin S."/>
            <person name="Spatafora J."/>
            <person name="Crous P."/>
            <person name="Grigoriev I."/>
        </authorList>
    </citation>
    <scope>NUCLEOTIDE SEQUENCE</scope>
    <source>
        <strain evidence="8">CBS 119925</strain>
    </source>
</reference>
<evidence type="ECO:0000256" key="3">
    <source>
        <dbReference type="ARBA" id="ARBA00022963"/>
    </source>
</evidence>
<protein>
    <submittedName>
        <fullName evidence="8">Esterase of the alpha-beta hydrolase superfamily</fullName>
    </submittedName>
</protein>
<dbReference type="Pfam" id="PF11815">
    <property type="entry name" value="DUF3336"/>
    <property type="match status" value="1"/>
</dbReference>
<dbReference type="GO" id="GO:0006641">
    <property type="term" value="P:triglyceride metabolic process"/>
    <property type="evidence" value="ECO:0007669"/>
    <property type="project" value="UniProtKB-ARBA"/>
</dbReference>
<proteinExistence type="predicted"/>
<dbReference type="CDD" id="cd07230">
    <property type="entry name" value="Pat_TGL4-5_like"/>
    <property type="match status" value="1"/>
</dbReference>
<dbReference type="Gene3D" id="3.40.1090.10">
    <property type="entry name" value="Cytosolic phospholipase A2 catalytic domain"/>
    <property type="match status" value="2"/>
</dbReference>
<evidence type="ECO:0000256" key="1">
    <source>
        <dbReference type="ARBA" id="ARBA00002682"/>
    </source>
</evidence>
<accession>A0A6A6UVV3</accession>
<dbReference type="GO" id="GO:0004806">
    <property type="term" value="F:triacylglycerol lipase activity"/>
    <property type="evidence" value="ECO:0007669"/>
    <property type="project" value="InterPro"/>
</dbReference>
<dbReference type="PANTHER" id="PTHR14226:SF10">
    <property type="entry name" value="TRIACYLGLYCEROL LIPASE 4-RELATED"/>
    <property type="match status" value="1"/>
</dbReference>
<feature type="active site" description="Proton acceptor" evidence="5">
    <location>
        <position position="321"/>
    </location>
</feature>
<dbReference type="SUPFAM" id="SSF52151">
    <property type="entry name" value="FabD/lysophospholipase-like"/>
    <property type="match status" value="1"/>
</dbReference>
<sequence length="511" mass="56706">ATSYEEWRDAATALDTLEGNDAWKLDNKSDEYNAALVAARLRQLDEARISCDVRKMMFLIRTSLTRGLGGMGDLRLYKHSHIGTKALIEQYIDSTQSMLSALLEVAATQGVNCPIDPSSLVEELLLARQSFGRSALLLSGGGTFGMNHIGVVKCLWERRLLPRIISGASAGSIVCSVLCSKTDEEIPQILDELCHGDLAVFEREGEQEGLIKKVARFLKYGALFDISLLMNVMRGLLGDITFQESYNRTRRILNITVSSSSVYELPRLLNYVTAPNVMIWSAVCASCSVPLVFSAASLLAKDPRTGREVPWNQTPNATWIDGSVDNDLPMTRLAEMFNVNHFIVSQVNPHVIPFLAKEEEAVAVEAQQNSASTAGPAWFHDLANLAKGEASHRLHVLAEMGILPNYLTKARSVINQRYSGDITIFPAVSYSQFPRVLRNPTPEFMEQALLTGERATWPKLSRIQNHLAIELALDETIRQLRARAVFRPQTASPRHRSLSRTRLRDGAGTKR</sequence>
<dbReference type="PANTHER" id="PTHR14226">
    <property type="entry name" value="NEUROPATHY TARGET ESTERASE/SWISS CHEESE D.MELANOGASTER"/>
    <property type="match status" value="1"/>
</dbReference>
<name>A0A6A6UVV3_9PLEO</name>
<dbReference type="InterPro" id="IPR050301">
    <property type="entry name" value="NTE"/>
</dbReference>
<dbReference type="InterPro" id="IPR021771">
    <property type="entry name" value="Triacylglycerol_lipase_N"/>
</dbReference>
<dbReference type="EMBL" id="MU006620">
    <property type="protein sequence ID" value="KAF2741899.1"/>
    <property type="molecule type" value="Genomic_DNA"/>
</dbReference>
<feature type="short sequence motif" description="GXSXG" evidence="5">
    <location>
        <begin position="167"/>
        <end position="171"/>
    </location>
</feature>
<evidence type="ECO:0000313" key="8">
    <source>
        <dbReference type="EMBL" id="KAF2741899.1"/>
    </source>
</evidence>
<dbReference type="Proteomes" id="UP000799440">
    <property type="component" value="Unassembled WGS sequence"/>
</dbReference>
<dbReference type="InterPro" id="IPR002641">
    <property type="entry name" value="PNPLA_dom"/>
</dbReference>
<dbReference type="Pfam" id="PF01734">
    <property type="entry name" value="Patatin"/>
    <property type="match status" value="1"/>
</dbReference>